<reference evidence="1 2" key="1">
    <citation type="submission" date="2019-03" db="EMBL/GenBank/DDBJ databases">
        <title>First draft genome of Liparis tanakae, snailfish: a comprehensive survey of snailfish specific genes.</title>
        <authorList>
            <person name="Kim W."/>
            <person name="Song I."/>
            <person name="Jeong J.-H."/>
            <person name="Kim D."/>
            <person name="Kim S."/>
            <person name="Ryu S."/>
            <person name="Song J.Y."/>
            <person name="Lee S.K."/>
        </authorList>
    </citation>
    <scope>NUCLEOTIDE SEQUENCE [LARGE SCALE GENOMIC DNA]</scope>
    <source>
        <tissue evidence="1">Muscle</tissue>
    </source>
</reference>
<name>A0A4Z2FNB1_9TELE</name>
<keyword evidence="2" id="KW-1185">Reference proteome</keyword>
<gene>
    <name evidence="1" type="ORF">EYF80_047450</name>
</gene>
<dbReference type="Proteomes" id="UP000314294">
    <property type="component" value="Unassembled WGS sequence"/>
</dbReference>
<dbReference type="EMBL" id="SRLO01001040">
    <property type="protein sequence ID" value="TNN42385.1"/>
    <property type="molecule type" value="Genomic_DNA"/>
</dbReference>
<protein>
    <submittedName>
        <fullName evidence="1">Uncharacterized protein</fullName>
    </submittedName>
</protein>
<evidence type="ECO:0000313" key="1">
    <source>
        <dbReference type="EMBL" id="TNN42385.1"/>
    </source>
</evidence>
<dbReference type="AlphaFoldDB" id="A0A4Z2FNB1"/>
<comment type="caution">
    <text evidence="1">The sequence shown here is derived from an EMBL/GenBank/DDBJ whole genome shotgun (WGS) entry which is preliminary data.</text>
</comment>
<sequence length="158" mass="18082">MAWSLRKKHGENVVSCEVKGRCVREPRSPSQSELEEVQVSREARGPEDQRWSRFSQCFDTHMWLFTGNRQVDGSPTYLSALCSDFGLRCSARKRYRSHLDSDWPVRDVVSDSCVFTPRRGARTSCGGKVEGTLRQDVMYSPLDSSTHIEMKHRRLSPG</sequence>
<accession>A0A4Z2FNB1</accession>
<proteinExistence type="predicted"/>
<evidence type="ECO:0000313" key="2">
    <source>
        <dbReference type="Proteomes" id="UP000314294"/>
    </source>
</evidence>
<organism evidence="1 2">
    <name type="scientific">Liparis tanakae</name>
    <name type="common">Tanaka's snailfish</name>
    <dbReference type="NCBI Taxonomy" id="230148"/>
    <lineage>
        <taxon>Eukaryota</taxon>
        <taxon>Metazoa</taxon>
        <taxon>Chordata</taxon>
        <taxon>Craniata</taxon>
        <taxon>Vertebrata</taxon>
        <taxon>Euteleostomi</taxon>
        <taxon>Actinopterygii</taxon>
        <taxon>Neopterygii</taxon>
        <taxon>Teleostei</taxon>
        <taxon>Neoteleostei</taxon>
        <taxon>Acanthomorphata</taxon>
        <taxon>Eupercaria</taxon>
        <taxon>Perciformes</taxon>
        <taxon>Cottioidei</taxon>
        <taxon>Cottales</taxon>
        <taxon>Liparidae</taxon>
        <taxon>Liparis</taxon>
    </lineage>
</organism>